<gene>
    <name evidence="8" type="ORF">TRUGW13939_08198</name>
</gene>
<dbReference type="Proteomes" id="UP000509510">
    <property type="component" value="Chromosome IV"/>
</dbReference>
<evidence type="ECO:0000256" key="5">
    <source>
        <dbReference type="ARBA" id="ARBA00038359"/>
    </source>
</evidence>
<keyword evidence="2 6" id="KW-0812">Transmembrane</keyword>
<dbReference type="GO" id="GO:0016020">
    <property type="term" value="C:membrane"/>
    <property type="evidence" value="ECO:0007669"/>
    <property type="project" value="UniProtKB-SubCell"/>
</dbReference>
<evidence type="ECO:0000256" key="2">
    <source>
        <dbReference type="ARBA" id="ARBA00022692"/>
    </source>
</evidence>
<organism evidence="8 9">
    <name type="scientific">Talaromyces rugulosus</name>
    <name type="common">Penicillium rugulosum</name>
    <dbReference type="NCBI Taxonomy" id="121627"/>
    <lineage>
        <taxon>Eukaryota</taxon>
        <taxon>Fungi</taxon>
        <taxon>Dikarya</taxon>
        <taxon>Ascomycota</taxon>
        <taxon>Pezizomycotina</taxon>
        <taxon>Eurotiomycetes</taxon>
        <taxon>Eurotiomycetidae</taxon>
        <taxon>Eurotiales</taxon>
        <taxon>Trichocomaceae</taxon>
        <taxon>Talaromyces</taxon>
        <taxon>Talaromyces sect. Islandici</taxon>
    </lineage>
</organism>
<accession>A0A7H8R3Y4</accession>
<evidence type="ECO:0000313" key="8">
    <source>
        <dbReference type="EMBL" id="QKX61052.1"/>
    </source>
</evidence>
<feature type="transmembrane region" description="Helical" evidence="6">
    <location>
        <begin position="189"/>
        <end position="215"/>
    </location>
</feature>
<evidence type="ECO:0000256" key="1">
    <source>
        <dbReference type="ARBA" id="ARBA00004141"/>
    </source>
</evidence>
<comment type="similarity">
    <text evidence="5">Belongs to the SAT4 family.</text>
</comment>
<dbReference type="AlphaFoldDB" id="A0A7H8R3Y4"/>
<comment type="subcellular location">
    <subcellularLocation>
        <location evidence="1">Membrane</location>
        <topology evidence="1">Multi-pass membrane protein</topology>
    </subcellularLocation>
</comment>
<evidence type="ECO:0000259" key="7">
    <source>
        <dbReference type="Pfam" id="PF20684"/>
    </source>
</evidence>
<feature type="transmembrane region" description="Helical" evidence="6">
    <location>
        <begin position="259"/>
        <end position="284"/>
    </location>
</feature>
<feature type="transmembrane region" description="Helical" evidence="6">
    <location>
        <begin position="33"/>
        <end position="56"/>
    </location>
</feature>
<keyword evidence="4 6" id="KW-0472">Membrane</keyword>
<dbReference type="InterPro" id="IPR052337">
    <property type="entry name" value="SAT4-like"/>
</dbReference>
<evidence type="ECO:0000256" key="6">
    <source>
        <dbReference type="SAM" id="Phobius"/>
    </source>
</evidence>
<dbReference type="EMBL" id="CP055901">
    <property type="protein sequence ID" value="QKX61052.1"/>
    <property type="molecule type" value="Genomic_DNA"/>
</dbReference>
<proteinExistence type="inferred from homology"/>
<dbReference type="InterPro" id="IPR049326">
    <property type="entry name" value="Rhodopsin_dom_fungi"/>
</dbReference>
<keyword evidence="3 6" id="KW-1133">Transmembrane helix</keyword>
<feature type="transmembrane region" description="Helical" evidence="6">
    <location>
        <begin position="144"/>
        <end position="161"/>
    </location>
</feature>
<name>A0A7H8R3Y4_TALRU</name>
<feature type="domain" description="Rhodopsin" evidence="7">
    <location>
        <begin position="62"/>
        <end position="289"/>
    </location>
</feature>
<dbReference type="Pfam" id="PF20684">
    <property type="entry name" value="Fung_rhodopsin"/>
    <property type="match status" value="1"/>
</dbReference>
<dbReference type="PANTHER" id="PTHR33048:SF47">
    <property type="entry name" value="INTEGRAL MEMBRANE PROTEIN-RELATED"/>
    <property type="match status" value="1"/>
</dbReference>
<evidence type="ECO:0000313" key="9">
    <source>
        <dbReference type="Proteomes" id="UP000509510"/>
    </source>
</evidence>
<feature type="transmembrane region" description="Helical" evidence="6">
    <location>
        <begin position="68"/>
        <end position="90"/>
    </location>
</feature>
<protein>
    <recommendedName>
        <fullName evidence="7">Rhodopsin domain-containing protein</fullName>
    </recommendedName>
</protein>
<reference evidence="9" key="1">
    <citation type="submission" date="2020-06" db="EMBL/GenBank/DDBJ databases">
        <title>A chromosome-scale genome assembly of Talaromyces rugulosus W13939.</title>
        <authorList>
            <person name="Wang B."/>
            <person name="Guo L."/>
            <person name="Ye K."/>
            <person name="Wang L."/>
        </authorList>
    </citation>
    <scope>NUCLEOTIDE SEQUENCE [LARGE SCALE GENOMIC DNA]</scope>
    <source>
        <strain evidence="9">W13939</strain>
    </source>
</reference>
<evidence type="ECO:0000256" key="4">
    <source>
        <dbReference type="ARBA" id="ARBA00023136"/>
    </source>
</evidence>
<feature type="transmembrane region" description="Helical" evidence="6">
    <location>
        <begin position="110"/>
        <end position="132"/>
    </location>
</feature>
<dbReference type="OrthoDB" id="444631at2759"/>
<dbReference type="RefSeq" id="XP_035347227.1">
    <property type="nucleotide sequence ID" value="XM_035491334.1"/>
</dbReference>
<dbReference type="GeneID" id="55995687"/>
<evidence type="ECO:0000256" key="3">
    <source>
        <dbReference type="ARBA" id="ARBA00022989"/>
    </source>
</evidence>
<dbReference type="KEGG" id="trg:TRUGW13939_08198"/>
<feature type="transmembrane region" description="Helical" evidence="6">
    <location>
        <begin position="227"/>
        <end position="247"/>
    </location>
</feature>
<dbReference type="PANTHER" id="PTHR33048">
    <property type="entry name" value="PTH11-LIKE INTEGRAL MEMBRANE PROTEIN (AFU_ORTHOLOGUE AFUA_5G11245)"/>
    <property type="match status" value="1"/>
</dbReference>
<keyword evidence="9" id="KW-1185">Reference proteome</keyword>
<sequence>MASQLPPGANLCDYPASTPPDGVSSNLVDPYSLAPVVIAISVLTFLIAILFTIARLYFYFPKWKLSDYFVIIAIVFSGGYMGLVFSLSRYHRHEWNVPACWFDATYMKMLYSQGILAGPMFFFSKVSVFLLYLSIFSVDRPMQIAIYVGIIFTTCLNWTAIPLESYYSAPHIGDTWESLLVTQQANHNITYGIIHGALSVVLDVYIFLLPMPIILSLQMTTRKRLQVLGVFLTALMGIVASVVSLVYRIRLRNLQDNTWAQACVYTCVLVETNVAIMVSSMPAASGIMRRHFRQSSLYRSFHKSNFSSNDDGSTNRQTYFQNNNPPSSLLYAHNNSRSVKSKFDRTLSSESLRRPSDLEMEMGEQQQYRMENIGLGPPGEGIIRTIQIDQASFNDTAIK</sequence>